<feature type="compositionally biased region" description="Low complexity" evidence="1">
    <location>
        <begin position="76"/>
        <end position="92"/>
    </location>
</feature>
<reference evidence="3" key="1">
    <citation type="submission" date="2016-10" db="EMBL/GenBank/DDBJ databases">
        <authorList>
            <person name="Varghese N."/>
            <person name="Submissions S."/>
        </authorList>
    </citation>
    <scope>NUCLEOTIDE SEQUENCE [LARGE SCALE GENOMIC DNA]</scope>
    <source>
        <strain evidence="3">DSM 45237</strain>
    </source>
</reference>
<keyword evidence="3" id="KW-1185">Reference proteome</keyword>
<organism evidence="2 3">
    <name type="scientific">Jiangella alba</name>
    <dbReference type="NCBI Taxonomy" id="561176"/>
    <lineage>
        <taxon>Bacteria</taxon>
        <taxon>Bacillati</taxon>
        <taxon>Actinomycetota</taxon>
        <taxon>Actinomycetes</taxon>
        <taxon>Jiangellales</taxon>
        <taxon>Jiangellaceae</taxon>
        <taxon>Jiangella</taxon>
    </lineage>
</organism>
<dbReference type="Proteomes" id="UP000181980">
    <property type="component" value="Unassembled WGS sequence"/>
</dbReference>
<proteinExistence type="predicted"/>
<dbReference type="PROSITE" id="PS51257">
    <property type="entry name" value="PROKAR_LIPOPROTEIN"/>
    <property type="match status" value="1"/>
</dbReference>
<accession>A0A1H5PTW7</accession>
<feature type="region of interest" description="Disordered" evidence="1">
    <location>
        <begin position="38"/>
        <end position="113"/>
    </location>
</feature>
<feature type="compositionally biased region" description="Low complexity" evidence="1">
    <location>
        <begin position="57"/>
        <end position="66"/>
    </location>
</feature>
<evidence type="ECO:0000313" key="3">
    <source>
        <dbReference type="Proteomes" id="UP000181980"/>
    </source>
</evidence>
<evidence type="ECO:0000256" key="1">
    <source>
        <dbReference type="SAM" id="MobiDB-lite"/>
    </source>
</evidence>
<protein>
    <submittedName>
        <fullName evidence="2">Uncharacterized protein</fullName>
    </submittedName>
</protein>
<dbReference type="AlphaFoldDB" id="A0A1H5PTW7"/>
<dbReference type="STRING" id="561176.SAMN04488561_5472"/>
<gene>
    <name evidence="2" type="ORF">SAMN04488561_5472</name>
</gene>
<dbReference type="EMBL" id="FNUC01000004">
    <property type="protein sequence ID" value="SEF16658.1"/>
    <property type="molecule type" value="Genomic_DNA"/>
</dbReference>
<sequence length="174" mass="17723">MSPEPRRGAGRLIIVRLNGVLTAAVAATVLLLTACGDDVPATGGDDPTATSTSSGEPSVTPSVPTDEPTPPDDLPTDVPTTSPTDPGTTPLPSETPVPQPTTVPEGPVQLTGFPTPGVEAGCWLLDGYLLMGGDQELIASGREVQITGEVQTDVMTTCQQGTPLRVDSVVGIEP</sequence>
<evidence type="ECO:0000313" key="2">
    <source>
        <dbReference type="EMBL" id="SEF16658.1"/>
    </source>
</evidence>
<name>A0A1H5PTW7_9ACTN</name>